<dbReference type="OrthoDB" id="338518at2"/>
<dbReference type="SUPFAM" id="SSF63829">
    <property type="entry name" value="Calcium-dependent phosphotriesterase"/>
    <property type="match status" value="1"/>
</dbReference>
<keyword evidence="3" id="KW-1015">Disulfide bond</keyword>
<dbReference type="PANTHER" id="PTHR11799">
    <property type="entry name" value="PARAOXONASE"/>
    <property type="match status" value="1"/>
</dbReference>
<keyword evidence="7" id="KW-1185">Reference proteome</keyword>
<keyword evidence="4" id="KW-0325">Glycoprotein</keyword>
<dbReference type="InterPro" id="IPR011042">
    <property type="entry name" value="6-blade_b-propeller_TolB-like"/>
</dbReference>
<evidence type="ECO:0000256" key="1">
    <source>
        <dbReference type="ARBA" id="ARBA00008595"/>
    </source>
</evidence>
<dbReference type="RefSeq" id="WP_151969529.1">
    <property type="nucleotide sequence ID" value="NZ_AP019860.1"/>
</dbReference>
<keyword evidence="5" id="KW-0732">Signal</keyword>
<sequence>MKILWLFLVLCTACSTARLINHTASKYHINVGPGPEDIQYVSIDDRPHLLVSCLERREKYQQGDFWLINLTTDEAKRVERCNEPMGLIFRPHGIYIYQSKTQKKSFDVYVVHHGFHGDNTRGKGIYGHAILKYEWRDGLLHYQRSFNHPFLINPNDIFVVGDDCFYVTNGYLEPPQGFGQLFGFCERSTVVHYNKGKWVVAAKDLEYANGVHYVSQQKKFLVSASASGKLWSYKRHPQTGILQDKQLLAENLGGGDNFTQNSDTTLLASHVDTTKFFLHSLSPRVSSPTMVWRIDWKTHTIDCIYRNNGGESINGGSTAVLYNKKLYICQVFEPFIEVVDLRHRDFSTSYGEVKQLAH</sequence>
<protein>
    <submittedName>
        <fullName evidence="6">Arylesterase</fullName>
    </submittedName>
</protein>
<organism evidence="6 7">
    <name type="scientific">Uabimicrobium amorphum</name>
    <dbReference type="NCBI Taxonomy" id="2596890"/>
    <lineage>
        <taxon>Bacteria</taxon>
        <taxon>Pseudomonadati</taxon>
        <taxon>Planctomycetota</taxon>
        <taxon>Candidatus Uabimicrobiia</taxon>
        <taxon>Candidatus Uabimicrobiales</taxon>
        <taxon>Candidatus Uabimicrobiaceae</taxon>
        <taxon>Candidatus Uabimicrobium</taxon>
    </lineage>
</organism>
<dbReference type="GO" id="GO:0004064">
    <property type="term" value="F:arylesterase activity"/>
    <property type="evidence" value="ECO:0007669"/>
    <property type="project" value="InterPro"/>
</dbReference>
<evidence type="ECO:0000313" key="7">
    <source>
        <dbReference type="Proteomes" id="UP000326354"/>
    </source>
</evidence>
<dbReference type="EMBL" id="AP019860">
    <property type="protein sequence ID" value="BBM85425.1"/>
    <property type="molecule type" value="Genomic_DNA"/>
</dbReference>
<evidence type="ECO:0000256" key="5">
    <source>
        <dbReference type="SAM" id="SignalP"/>
    </source>
</evidence>
<evidence type="ECO:0000256" key="3">
    <source>
        <dbReference type="ARBA" id="ARBA00023157"/>
    </source>
</evidence>
<gene>
    <name evidence="6" type="ORF">UABAM_03792</name>
</gene>
<dbReference type="AlphaFoldDB" id="A0A5S9IRM1"/>
<dbReference type="KEGG" id="uam:UABAM_03792"/>
<dbReference type="InterPro" id="IPR002640">
    <property type="entry name" value="Arylesterase"/>
</dbReference>
<dbReference type="PANTHER" id="PTHR11799:SF12">
    <property type="entry name" value="PARAOXONASE-RELATED"/>
    <property type="match status" value="1"/>
</dbReference>
<proteinExistence type="inferred from homology"/>
<reference evidence="6 7" key="1">
    <citation type="submission" date="2019-08" db="EMBL/GenBank/DDBJ databases">
        <title>Complete genome sequence of Candidatus Uab amorphum.</title>
        <authorList>
            <person name="Shiratori T."/>
            <person name="Suzuki S."/>
            <person name="Kakizawa Y."/>
            <person name="Ishida K."/>
        </authorList>
    </citation>
    <scope>NUCLEOTIDE SEQUENCE [LARGE SCALE GENOMIC DNA]</scope>
    <source>
        <strain evidence="6 7">SRT547</strain>
    </source>
</reference>
<dbReference type="Pfam" id="PF01731">
    <property type="entry name" value="Arylesterase"/>
    <property type="match status" value="1"/>
</dbReference>
<keyword evidence="2" id="KW-0378">Hydrolase</keyword>
<evidence type="ECO:0000256" key="2">
    <source>
        <dbReference type="ARBA" id="ARBA00022801"/>
    </source>
</evidence>
<evidence type="ECO:0000256" key="4">
    <source>
        <dbReference type="ARBA" id="ARBA00023180"/>
    </source>
</evidence>
<dbReference type="Proteomes" id="UP000326354">
    <property type="component" value="Chromosome"/>
</dbReference>
<feature type="signal peptide" evidence="5">
    <location>
        <begin position="1"/>
        <end position="17"/>
    </location>
</feature>
<comment type="similarity">
    <text evidence="1">Belongs to the paraoxonase family.</text>
</comment>
<name>A0A5S9IRM1_UABAM</name>
<dbReference type="InterPro" id="IPR051288">
    <property type="entry name" value="Serum_paraoxonase/arylesterase"/>
</dbReference>
<feature type="chain" id="PRO_5024812703" evidence="5">
    <location>
        <begin position="18"/>
        <end position="358"/>
    </location>
</feature>
<accession>A0A5S9IRM1</accession>
<evidence type="ECO:0000313" key="6">
    <source>
        <dbReference type="EMBL" id="BBM85425.1"/>
    </source>
</evidence>
<dbReference type="Gene3D" id="2.120.10.30">
    <property type="entry name" value="TolB, C-terminal domain"/>
    <property type="match status" value="1"/>
</dbReference>